<keyword evidence="2" id="KW-1185">Reference proteome</keyword>
<dbReference type="EMBL" id="EQ974401">
    <property type="protein sequence ID" value="EEF29710.1"/>
    <property type="molecule type" value="Genomic_DNA"/>
</dbReference>
<evidence type="ECO:0000313" key="2">
    <source>
        <dbReference type="Proteomes" id="UP000008311"/>
    </source>
</evidence>
<organism evidence="1 2">
    <name type="scientific">Ricinus communis</name>
    <name type="common">Castor bean</name>
    <dbReference type="NCBI Taxonomy" id="3988"/>
    <lineage>
        <taxon>Eukaryota</taxon>
        <taxon>Viridiplantae</taxon>
        <taxon>Streptophyta</taxon>
        <taxon>Embryophyta</taxon>
        <taxon>Tracheophyta</taxon>
        <taxon>Spermatophyta</taxon>
        <taxon>Magnoliopsida</taxon>
        <taxon>eudicotyledons</taxon>
        <taxon>Gunneridae</taxon>
        <taxon>Pentapetalae</taxon>
        <taxon>rosids</taxon>
        <taxon>fabids</taxon>
        <taxon>Malpighiales</taxon>
        <taxon>Euphorbiaceae</taxon>
        <taxon>Acalyphoideae</taxon>
        <taxon>Acalypheae</taxon>
        <taxon>Ricinus</taxon>
    </lineage>
</organism>
<accession>B9T363</accession>
<proteinExistence type="predicted"/>
<dbReference type="Proteomes" id="UP000008311">
    <property type="component" value="Unassembled WGS sequence"/>
</dbReference>
<evidence type="ECO:0000313" key="1">
    <source>
        <dbReference type="EMBL" id="EEF29710.1"/>
    </source>
</evidence>
<sequence length="116" mass="13108">MVKDLSRLDQTQKSIQLVFLTLWRIWKSRNALIFDDQGWTANAVALKALTDVEEFEAALKVIPKVNYGFRDQPPSPSPVDNSLSIKVNFDAAVYNRGLFGSLRLSASKWIILVQNV</sequence>
<gene>
    <name evidence="1" type="ORF">RCOM_0051000</name>
</gene>
<reference evidence="2" key="1">
    <citation type="journal article" date="2010" name="Nat. Biotechnol.">
        <title>Draft genome sequence of the oilseed species Ricinus communis.</title>
        <authorList>
            <person name="Chan A.P."/>
            <person name="Crabtree J."/>
            <person name="Zhao Q."/>
            <person name="Lorenzi H."/>
            <person name="Orvis J."/>
            <person name="Puiu D."/>
            <person name="Melake-Berhan A."/>
            <person name="Jones K.M."/>
            <person name="Redman J."/>
            <person name="Chen G."/>
            <person name="Cahoon E.B."/>
            <person name="Gedil M."/>
            <person name="Stanke M."/>
            <person name="Haas B.J."/>
            <person name="Wortman J.R."/>
            <person name="Fraser-Liggett C.M."/>
            <person name="Ravel J."/>
            <person name="Rabinowicz P.D."/>
        </authorList>
    </citation>
    <scope>NUCLEOTIDE SEQUENCE [LARGE SCALE GENOMIC DNA]</scope>
    <source>
        <strain evidence="2">cv. Hale</strain>
    </source>
</reference>
<name>B9T363_RICCO</name>
<dbReference type="AlphaFoldDB" id="B9T363"/>
<dbReference type="InParanoid" id="B9T363"/>
<protein>
    <submittedName>
        <fullName evidence="1">Uncharacterized protein</fullName>
    </submittedName>
</protein>